<evidence type="ECO:0000256" key="1">
    <source>
        <dbReference type="SAM" id="MobiDB-lite"/>
    </source>
</evidence>
<dbReference type="InterPro" id="IPR005097">
    <property type="entry name" value="Sacchrp_dh_NADP-bd"/>
</dbReference>
<organism evidence="3 4">
    <name type="scientific">Phycicoccus duodecadis</name>
    <dbReference type="NCBI Taxonomy" id="173053"/>
    <lineage>
        <taxon>Bacteria</taxon>
        <taxon>Bacillati</taxon>
        <taxon>Actinomycetota</taxon>
        <taxon>Actinomycetes</taxon>
        <taxon>Micrococcales</taxon>
        <taxon>Intrasporangiaceae</taxon>
        <taxon>Phycicoccus</taxon>
    </lineage>
</organism>
<dbReference type="Proteomes" id="UP000233781">
    <property type="component" value="Unassembled WGS sequence"/>
</dbReference>
<dbReference type="AlphaFoldDB" id="A0A2N3YLN8"/>
<dbReference type="PANTHER" id="PTHR12286">
    <property type="entry name" value="SACCHAROPINE DEHYDROGENASE-LIKE OXIDOREDUCTASE"/>
    <property type="match status" value="1"/>
</dbReference>
<keyword evidence="4" id="KW-1185">Reference proteome</keyword>
<name>A0A2N3YLN8_9MICO</name>
<protein>
    <submittedName>
        <fullName evidence="3">Short subunit dehydrogenase-like uncharacterized protein</fullName>
    </submittedName>
</protein>
<sequence>MTDAPRELDIVLFGATGFVGRLTAAHLAEQAPAGMRIGLAGRSRERLETVRTELGWAAADWPVIVLDALDQDAVADLAARARVVVTTVGPYARLGLPLAAACAAAGTHYCDLTGEVLFVHRSVAAHHEPAMLSGAKVVHACGFDSVPSDLGVLLCADAARADGAELGSTRLAVRSMKGGFSGGTIDSARTQAIEMRADPTTRRIAGDPWALAEGGRPPRPPRGSAPRRRGVAALAGRVTQASPVRRDPDNAHFTGPFVMAAFNTRVVARSASLLGYGSGFRYTEYSDYGPGAKGAVTAGVVSAGLLAGVAGMAFRPTRAVLDRLLPAPGEGPSEDAMRAGRFRMVVTAAASNGSRYRATVAAPYDPGYSGTAIMLGQSALALAQDDAGLPAATGVLTPATALGMPLVHRLRAHGFTLEVERLPATS</sequence>
<dbReference type="GO" id="GO:0005886">
    <property type="term" value="C:plasma membrane"/>
    <property type="evidence" value="ECO:0007669"/>
    <property type="project" value="TreeGrafter"/>
</dbReference>
<reference evidence="3 4" key="1">
    <citation type="submission" date="2017-12" db="EMBL/GenBank/DDBJ databases">
        <title>Sequencing the genomes of 1000 Actinobacteria strains.</title>
        <authorList>
            <person name="Klenk H.-P."/>
        </authorList>
    </citation>
    <scope>NUCLEOTIDE SEQUENCE [LARGE SCALE GENOMIC DNA]</scope>
    <source>
        <strain evidence="3 4">DSM 12806</strain>
    </source>
</reference>
<comment type="caution">
    <text evidence="3">The sequence shown here is derived from an EMBL/GenBank/DDBJ whole genome shotgun (WGS) entry which is preliminary data.</text>
</comment>
<dbReference type="InterPro" id="IPR036291">
    <property type="entry name" value="NAD(P)-bd_dom_sf"/>
</dbReference>
<dbReference type="OrthoDB" id="4369409at2"/>
<dbReference type="Pfam" id="PF03435">
    <property type="entry name" value="Sacchrp_dh_NADP"/>
    <property type="match status" value="1"/>
</dbReference>
<dbReference type="Gene3D" id="3.40.50.720">
    <property type="entry name" value="NAD(P)-binding Rossmann-like Domain"/>
    <property type="match status" value="1"/>
</dbReference>
<dbReference type="EMBL" id="PJNE01000001">
    <property type="protein sequence ID" value="PKW27752.1"/>
    <property type="molecule type" value="Genomic_DNA"/>
</dbReference>
<dbReference type="InterPro" id="IPR051276">
    <property type="entry name" value="Saccharopine_DH-like_oxidrdct"/>
</dbReference>
<evidence type="ECO:0000259" key="2">
    <source>
        <dbReference type="Pfam" id="PF03435"/>
    </source>
</evidence>
<evidence type="ECO:0000313" key="3">
    <source>
        <dbReference type="EMBL" id="PKW27752.1"/>
    </source>
</evidence>
<accession>A0A2N3YLN8</accession>
<feature type="domain" description="Saccharopine dehydrogenase NADP binding" evidence="2">
    <location>
        <begin position="10"/>
        <end position="114"/>
    </location>
</feature>
<dbReference type="RefSeq" id="WP_101396130.1">
    <property type="nucleotide sequence ID" value="NZ_PJNE01000001.1"/>
</dbReference>
<feature type="region of interest" description="Disordered" evidence="1">
    <location>
        <begin position="208"/>
        <end position="228"/>
    </location>
</feature>
<evidence type="ECO:0000313" key="4">
    <source>
        <dbReference type="Proteomes" id="UP000233781"/>
    </source>
</evidence>
<dbReference type="GO" id="GO:0009247">
    <property type="term" value="P:glycolipid biosynthetic process"/>
    <property type="evidence" value="ECO:0007669"/>
    <property type="project" value="TreeGrafter"/>
</dbReference>
<dbReference type="PANTHER" id="PTHR12286:SF5">
    <property type="entry name" value="SACCHAROPINE DEHYDROGENASE-LIKE OXIDOREDUCTASE"/>
    <property type="match status" value="1"/>
</dbReference>
<dbReference type="SUPFAM" id="SSF51735">
    <property type="entry name" value="NAD(P)-binding Rossmann-fold domains"/>
    <property type="match status" value="1"/>
</dbReference>
<gene>
    <name evidence="3" type="ORF">ATL31_2603</name>
</gene>
<proteinExistence type="predicted"/>